<gene>
    <name evidence="2" type="ORF">ACFPYL_09820</name>
</gene>
<dbReference type="Proteomes" id="UP001596135">
    <property type="component" value="Unassembled WGS sequence"/>
</dbReference>
<keyword evidence="1" id="KW-0472">Membrane</keyword>
<evidence type="ECO:0000256" key="1">
    <source>
        <dbReference type="SAM" id="Phobius"/>
    </source>
</evidence>
<dbReference type="EMBL" id="JBHSRJ010000004">
    <property type="protein sequence ID" value="MFC6043372.1"/>
    <property type="molecule type" value="Genomic_DNA"/>
</dbReference>
<keyword evidence="1" id="KW-1133">Transmembrane helix</keyword>
<feature type="transmembrane region" description="Helical" evidence="1">
    <location>
        <begin position="154"/>
        <end position="187"/>
    </location>
</feature>
<accession>A0ABW1LJP8</accession>
<sequence length="195" mass="20251">MSQPPPSYPVPSGYPPGHPPIPQKYRPSAWWFVLGGGLIVVAIAAGVGLFIWTLAAFFQTDATVPANGSAHQVTVDTGGERMLWRHSDVFDPGCTVADAATGTEVELHPVTSQLTKDTGDGEWTAAYRFDPGSGRLDITCTTGGEVQIGPAPSIAGFVGGIIATIAVPTLLGLFGLATLIVTGIMWAGRPARPKG</sequence>
<name>A0ABW1LJP8_9ACTN</name>
<evidence type="ECO:0000313" key="3">
    <source>
        <dbReference type="Proteomes" id="UP001596135"/>
    </source>
</evidence>
<protein>
    <recommendedName>
        <fullName evidence="4">DUF3592 domain-containing protein</fullName>
    </recommendedName>
</protein>
<evidence type="ECO:0000313" key="2">
    <source>
        <dbReference type="EMBL" id="MFC6043372.1"/>
    </source>
</evidence>
<organism evidence="2 3">
    <name type="scientific">Nocardioides hankookensis</name>
    <dbReference type="NCBI Taxonomy" id="443157"/>
    <lineage>
        <taxon>Bacteria</taxon>
        <taxon>Bacillati</taxon>
        <taxon>Actinomycetota</taxon>
        <taxon>Actinomycetes</taxon>
        <taxon>Propionibacteriales</taxon>
        <taxon>Nocardioidaceae</taxon>
        <taxon>Nocardioides</taxon>
    </lineage>
</organism>
<dbReference type="RefSeq" id="WP_379153385.1">
    <property type="nucleotide sequence ID" value="NZ_JBHSRJ010000004.1"/>
</dbReference>
<keyword evidence="1" id="KW-0812">Transmembrane</keyword>
<feature type="transmembrane region" description="Helical" evidence="1">
    <location>
        <begin position="29"/>
        <end position="58"/>
    </location>
</feature>
<comment type="caution">
    <text evidence="2">The sequence shown here is derived from an EMBL/GenBank/DDBJ whole genome shotgun (WGS) entry which is preliminary data.</text>
</comment>
<evidence type="ECO:0008006" key="4">
    <source>
        <dbReference type="Google" id="ProtNLM"/>
    </source>
</evidence>
<proteinExistence type="predicted"/>
<keyword evidence="3" id="KW-1185">Reference proteome</keyword>
<reference evidence="3" key="1">
    <citation type="journal article" date="2019" name="Int. J. Syst. Evol. Microbiol.">
        <title>The Global Catalogue of Microorganisms (GCM) 10K type strain sequencing project: providing services to taxonomists for standard genome sequencing and annotation.</title>
        <authorList>
            <consortium name="The Broad Institute Genomics Platform"/>
            <consortium name="The Broad Institute Genome Sequencing Center for Infectious Disease"/>
            <person name="Wu L."/>
            <person name="Ma J."/>
        </authorList>
    </citation>
    <scope>NUCLEOTIDE SEQUENCE [LARGE SCALE GENOMIC DNA]</scope>
    <source>
        <strain evidence="3">CCUG 54522</strain>
    </source>
</reference>